<evidence type="ECO:0000256" key="3">
    <source>
        <dbReference type="ARBA" id="ARBA00022833"/>
    </source>
</evidence>
<keyword evidence="3" id="KW-0862">Zinc</keyword>
<reference evidence="8" key="1">
    <citation type="submission" date="2017-02" db="UniProtKB">
        <authorList>
            <consortium name="WormBaseParasite"/>
        </authorList>
    </citation>
    <scope>IDENTIFICATION</scope>
</reference>
<keyword evidence="4 5" id="KW-0238">DNA-binding</keyword>
<organism evidence="8">
    <name type="scientific">Anisakis simplex</name>
    <name type="common">Herring worm</name>
    <dbReference type="NCBI Taxonomy" id="6269"/>
    <lineage>
        <taxon>Eukaryota</taxon>
        <taxon>Metazoa</taxon>
        <taxon>Ecdysozoa</taxon>
        <taxon>Nematoda</taxon>
        <taxon>Chromadorea</taxon>
        <taxon>Rhabditida</taxon>
        <taxon>Spirurina</taxon>
        <taxon>Ascaridomorpha</taxon>
        <taxon>Ascaridoidea</taxon>
        <taxon>Anisakidae</taxon>
        <taxon>Anisakis</taxon>
        <taxon>Anisakis simplex complex</taxon>
    </lineage>
</organism>
<protein>
    <submittedName>
        <fullName evidence="8">THAP-type domain-containing protein</fullName>
    </submittedName>
</protein>
<accession>A0A0M3JE30</accession>
<dbReference type="WBParaSite" id="ASIM_0000587201-mRNA-1">
    <property type="protein sequence ID" value="ASIM_0000587201-mRNA-1"/>
    <property type="gene ID" value="ASIM_0000587201"/>
</dbReference>
<dbReference type="Pfam" id="PF05485">
    <property type="entry name" value="THAP"/>
    <property type="match status" value="1"/>
</dbReference>
<evidence type="ECO:0000313" key="8">
    <source>
        <dbReference type="WBParaSite" id="ASIM_0000587201-mRNA-1"/>
    </source>
</evidence>
<proteinExistence type="predicted"/>
<dbReference type="AlphaFoldDB" id="A0A0M3JE30"/>
<dbReference type="GO" id="GO:0008270">
    <property type="term" value="F:zinc ion binding"/>
    <property type="evidence" value="ECO:0007669"/>
    <property type="project" value="UniProtKB-KW"/>
</dbReference>
<evidence type="ECO:0000256" key="4">
    <source>
        <dbReference type="ARBA" id="ARBA00023125"/>
    </source>
</evidence>
<keyword evidence="1" id="KW-0479">Metal-binding</keyword>
<dbReference type="InterPro" id="IPR006612">
    <property type="entry name" value="THAP_Znf"/>
</dbReference>
<dbReference type="PROSITE" id="PS50950">
    <property type="entry name" value="ZF_THAP"/>
    <property type="match status" value="1"/>
</dbReference>
<evidence type="ECO:0000259" key="7">
    <source>
        <dbReference type="PROSITE" id="PS50950"/>
    </source>
</evidence>
<dbReference type="SUPFAM" id="SSF57716">
    <property type="entry name" value="Glucocorticoid receptor-like (DNA-binding domain)"/>
    <property type="match status" value="1"/>
</dbReference>
<feature type="domain" description="THAP-type" evidence="7">
    <location>
        <begin position="32"/>
        <end position="110"/>
    </location>
</feature>
<sequence>LGDSHHSIETGASKKHKRTVNEKNAQHNYDRTVTPCAVSGCRAHVGDNIAEECNRTMRFFGLPPSYEAATAWIYACKQKRAFRSLVNFIVCEQHFVDGRPTSLNPNPTLRIPSLAQSQS</sequence>
<keyword evidence="2 5" id="KW-0863">Zinc-finger</keyword>
<feature type="region of interest" description="Disordered" evidence="6">
    <location>
        <begin position="1"/>
        <end position="26"/>
    </location>
</feature>
<evidence type="ECO:0000256" key="5">
    <source>
        <dbReference type="PROSITE-ProRule" id="PRU00309"/>
    </source>
</evidence>
<name>A0A0M3JE30_ANISI</name>
<evidence type="ECO:0000256" key="2">
    <source>
        <dbReference type="ARBA" id="ARBA00022771"/>
    </source>
</evidence>
<evidence type="ECO:0000256" key="6">
    <source>
        <dbReference type="SAM" id="MobiDB-lite"/>
    </source>
</evidence>
<evidence type="ECO:0000256" key="1">
    <source>
        <dbReference type="ARBA" id="ARBA00022723"/>
    </source>
</evidence>
<dbReference type="GO" id="GO:0003677">
    <property type="term" value="F:DNA binding"/>
    <property type="evidence" value="ECO:0007669"/>
    <property type="project" value="UniProtKB-UniRule"/>
</dbReference>